<gene>
    <name evidence="6" type="primary">PCMP-H8_1</name>
    <name evidence="6" type="ORF">CK203_076034</name>
</gene>
<sequence>MIHLVLKTSSGDPRQQLNMAAVVPAPPLSWRSHHSRTTVFYRITRKSKNKYSLHSIFTPIASLSLSAQTRQTKSLSFANSSTNRQFSSLHEIKKLCESGNLKEALDFLQRESDDVVLDSAQRSEAMGVLLQACGQRKDIEVGRRLHEMVSASTQFCNDFVLNTRIITMYSMCGSPSDSRMVFDKLRRKNLFQWNAIVSAYTRNELFEDAMSIFSELISVTEHKPDNFTLPCVIKACAGLLDLGLGQIIHGMATKMDLVSDVFVGNALIAMYGKCGLVEEAVKVFEHMPERNLESFVPDVATLVTVLPVCAGEEDIEKGMAVHGLAVKLGLNEELMVNNSLIDMYSKCRFLSEAQLLFDKNDKKNIVSWNSMIGGYAREEDVCRTFYLLQKMQTEDAKMKADEFTILNVLPVCLERSELQSLKELHGYSWRHGLQSNELVANAFIAAYTRCGALCSSERVFDLMDTKTVSSWNALLCGYAQNSDPRKALDLYLQMTDSGLDPDWFTIGSLLLACSRMKSLHYGEEIHGFALRNGLAVDPFIGISLLSLYICCGKPFAAQVLFDGMEHRSLVSWNVMIAGYSQNGLPDEAINLFRQMLSDGIQPYEIAIMCVCGACSQLSALRLGKELHCFALKAHLTEDIFVSSSIIDMYAKGGCIGLSQRIFDRLREKDVASWNVIIAGYGIHGRGKEALELFEKMLRLGLKPDDFTFTGILMACSHAGLVEDGLEYFNQMLNLHNIEPKLEHYTCVVDMLGRAGRIDDALRLIEEMPGDPDSRIWSSLLSSCRIHGNLGLGEKVANNEGKDEDIGLQKDAGCSWIEVGGKVHNFLIGDEMLPELEEVRETWRRLEVKISSIGYTPDTGSVLHDLEEEDKIGILRGHSEKLAISFGLLNTAKGLPVRVYKNLRICGDCHNAAKFISKMKMRQMSSSHVWCSEAKVSRSTGKELQLQDQSVSADYPALLLPNQFAFVNSMASPPPSPSSVANSQNSTSKTSLLPKAEPKPEPQVDGAAGNGMLDFLEKSRWWIMGACPMFSRQDDTMFLISVRDIDNPETINKFKKYEADYIRLLMGKYFSKKDPYGGKQFLGALFIQ</sequence>
<dbReference type="InterPro" id="IPR032867">
    <property type="entry name" value="DYW_dom"/>
</dbReference>
<organism evidence="6 7">
    <name type="scientific">Vitis vinifera</name>
    <name type="common">Grape</name>
    <dbReference type="NCBI Taxonomy" id="29760"/>
    <lineage>
        <taxon>Eukaryota</taxon>
        <taxon>Viridiplantae</taxon>
        <taxon>Streptophyta</taxon>
        <taxon>Embryophyta</taxon>
        <taxon>Tracheophyta</taxon>
        <taxon>Spermatophyta</taxon>
        <taxon>Magnoliopsida</taxon>
        <taxon>eudicotyledons</taxon>
        <taxon>Gunneridae</taxon>
        <taxon>Pentapetalae</taxon>
        <taxon>rosids</taxon>
        <taxon>Vitales</taxon>
        <taxon>Vitaceae</taxon>
        <taxon>Viteae</taxon>
        <taxon>Vitis</taxon>
    </lineage>
</organism>
<feature type="compositionally biased region" description="Low complexity" evidence="4">
    <location>
        <begin position="977"/>
        <end position="987"/>
    </location>
</feature>
<keyword evidence="2" id="KW-0677">Repeat</keyword>
<dbReference type="InterPro" id="IPR046960">
    <property type="entry name" value="PPR_At4g14850-like_plant"/>
</dbReference>
<evidence type="ECO:0000256" key="4">
    <source>
        <dbReference type="SAM" id="MobiDB-lite"/>
    </source>
</evidence>
<dbReference type="GO" id="GO:0009451">
    <property type="term" value="P:RNA modification"/>
    <property type="evidence" value="ECO:0007669"/>
    <property type="project" value="InterPro"/>
</dbReference>
<dbReference type="PANTHER" id="PTHR47926">
    <property type="entry name" value="PENTATRICOPEPTIDE REPEAT-CONTAINING PROTEIN"/>
    <property type="match status" value="1"/>
</dbReference>
<dbReference type="FunFam" id="1.25.40.10:FF:000090">
    <property type="entry name" value="Pentatricopeptide repeat-containing protein, chloroplastic"/>
    <property type="match status" value="1"/>
</dbReference>
<feature type="repeat" description="PPR" evidence="3">
    <location>
        <begin position="568"/>
        <end position="602"/>
    </location>
</feature>
<dbReference type="FunFam" id="1.25.40.10:FF:000987">
    <property type="entry name" value="Pentatricopeptide repeat-containing protein At3g14330"/>
    <property type="match status" value="1"/>
</dbReference>
<evidence type="ECO:0000259" key="5">
    <source>
        <dbReference type="Pfam" id="PF14432"/>
    </source>
</evidence>
<dbReference type="PANTHER" id="PTHR47926:SF383">
    <property type="entry name" value="DYW DOMAIN-CONTAINING PROTEIN"/>
    <property type="match status" value="1"/>
</dbReference>
<dbReference type="Proteomes" id="UP000288805">
    <property type="component" value="Unassembled WGS sequence"/>
</dbReference>
<feature type="domain" description="DYW" evidence="5">
    <location>
        <begin position="853"/>
        <end position="922"/>
    </location>
</feature>
<evidence type="ECO:0000313" key="6">
    <source>
        <dbReference type="EMBL" id="RVW17182.1"/>
    </source>
</evidence>
<protein>
    <submittedName>
        <fullName evidence="6">Pentatricopeptide repeat-containing protein</fullName>
    </submittedName>
</protein>
<feature type="repeat" description="PPR" evidence="3">
    <location>
        <begin position="669"/>
        <end position="703"/>
    </location>
</feature>
<evidence type="ECO:0000256" key="3">
    <source>
        <dbReference type="PROSITE-ProRule" id="PRU00708"/>
    </source>
</evidence>
<dbReference type="Pfam" id="PF13041">
    <property type="entry name" value="PPR_2"/>
    <property type="match status" value="2"/>
</dbReference>
<proteinExistence type="inferred from homology"/>
<feature type="repeat" description="PPR" evidence="3">
    <location>
        <begin position="364"/>
        <end position="398"/>
    </location>
</feature>
<dbReference type="InterPro" id="IPR011990">
    <property type="entry name" value="TPR-like_helical_dom_sf"/>
</dbReference>
<reference evidence="6 7" key="1">
    <citation type="journal article" date="2018" name="PLoS Genet.">
        <title>Population sequencing reveals clonal diversity and ancestral inbreeding in the grapevine cultivar Chardonnay.</title>
        <authorList>
            <person name="Roach M.J."/>
            <person name="Johnson D.L."/>
            <person name="Bohlmann J."/>
            <person name="van Vuuren H.J."/>
            <person name="Jones S.J."/>
            <person name="Pretorius I.S."/>
            <person name="Schmidt S.A."/>
            <person name="Borneman A.R."/>
        </authorList>
    </citation>
    <scope>NUCLEOTIDE SEQUENCE [LARGE SCALE GENOMIC DNA]</scope>
    <source>
        <strain evidence="7">cv. Chardonnay</strain>
        <tissue evidence="6">Leaf</tissue>
    </source>
</reference>
<feature type="region of interest" description="Disordered" evidence="4">
    <location>
        <begin position="974"/>
        <end position="1007"/>
    </location>
</feature>
<accession>A0A438C1R0</accession>
<dbReference type="GO" id="GO:0003729">
    <property type="term" value="F:mRNA binding"/>
    <property type="evidence" value="ECO:0007669"/>
    <property type="project" value="UniProtKB-ARBA"/>
</dbReference>
<dbReference type="FunFam" id="1.25.40.10:FF:001389">
    <property type="entry name" value="Pentatricopeptide repeat-containing protein At3g14330"/>
    <property type="match status" value="1"/>
</dbReference>
<dbReference type="InterPro" id="IPR002885">
    <property type="entry name" value="PPR_rpt"/>
</dbReference>
<dbReference type="PROSITE" id="PS51375">
    <property type="entry name" value="PPR"/>
    <property type="match status" value="6"/>
</dbReference>
<comment type="similarity">
    <text evidence="1">Belongs to the PPR family. PCMP-H subfamily.</text>
</comment>
<dbReference type="AlphaFoldDB" id="A0A438C1R0"/>
<dbReference type="FunFam" id="1.25.40.10:FF:000361">
    <property type="entry name" value="Pentatricopeptide repeat-containing protein chloroplastic"/>
    <property type="match status" value="2"/>
</dbReference>
<name>A0A438C1R0_VITVI</name>
<dbReference type="Pfam" id="PF14432">
    <property type="entry name" value="DYW_deaminase"/>
    <property type="match status" value="1"/>
</dbReference>
<dbReference type="NCBIfam" id="TIGR00756">
    <property type="entry name" value="PPR"/>
    <property type="match status" value="5"/>
</dbReference>
<evidence type="ECO:0000256" key="2">
    <source>
        <dbReference type="ARBA" id="ARBA00022737"/>
    </source>
</evidence>
<feature type="repeat" description="PPR" evidence="3">
    <location>
        <begin position="189"/>
        <end position="224"/>
    </location>
</feature>
<evidence type="ECO:0000256" key="1">
    <source>
        <dbReference type="ARBA" id="ARBA00006643"/>
    </source>
</evidence>
<feature type="repeat" description="PPR" evidence="3">
    <location>
        <begin position="467"/>
        <end position="501"/>
    </location>
</feature>
<dbReference type="Pfam" id="PF01535">
    <property type="entry name" value="PPR"/>
    <property type="match status" value="6"/>
</dbReference>
<dbReference type="Gene3D" id="1.25.40.10">
    <property type="entry name" value="Tetratricopeptide repeat domain"/>
    <property type="match status" value="6"/>
</dbReference>
<evidence type="ECO:0000313" key="7">
    <source>
        <dbReference type="Proteomes" id="UP000288805"/>
    </source>
</evidence>
<dbReference type="GO" id="GO:0008270">
    <property type="term" value="F:zinc ion binding"/>
    <property type="evidence" value="ECO:0007669"/>
    <property type="project" value="InterPro"/>
</dbReference>
<comment type="caution">
    <text evidence="6">The sequence shown here is derived from an EMBL/GenBank/DDBJ whole genome shotgun (WGS) entry which is preliminary data.</text>
</comment>
<dbReference type="EMBL" id="QGNW01002581">
    <property type="protein sequence ID" value="RVW17182.1"/>
    <property type="molecule type" value="Genomic_DNA"/>
</dbReference>
<feature type="repeat" description="PPR" evidence="3">
    <location>
        <begin position="260"/>
        <end position="294"/>
    </location>
</feature>